<name>A0A182PWK4_9DIPT</name>
<evidence type="ECO:0000313" key="1">
    <source>
        <dbReference type="EnsemblMetazoa" id="AEPI011341-PA"/>
    </source>
</evidence>
<organism evidence="1 2">
    <name type="scientific">Anopheles epiroticus</name>
    <dbReference type="NCBI Taxonomy" id="199890"/>
    <lineage>
        <taxon>Eukaryota</taxon>
        <taxon>Metazoa</taxon>
        <taxon>Ecdysozoa</taxon>
        <taxon>Arthropoda</taxon>
        <taxon>Hexapoda</taxon>
        <taxon>Insecta</taxon>
        <taxon>Pterygota</taxon>
        <taxon>Neoptera</taxon>
        <taxon>Endopterygota</taxon>
        <taxon>Diptera</taxon>
        <taxon>Nematocera</taxon>
        <taxon>Culicoidea</taxon>
        <taxon>Culicidae</taxon>
        <taxon>Anophelinae</taxon>
        <taxon>Anopheles</taxon>
    </lineage>
</organism>
<dbReference type="InterPro" id="IPR005312">
    <property type="entry name" value="DUF1759"/>
</dbReference>
<dbReference type="AlphaFoldDB" id="A0A182PWK4"/>
<dbReference type="STRING" id="199890.A0A182PWK4"/>
<dbReference type="VEuPathDB" id="VectorBase:AEPI011341"/>
<dbReference type="Proteomes" id="UP000075885">
    <property type="component" value="Unassembled WGS sequence"/>
</dbReference>
<dbReference type="Pfam" id="PF03564">
    <property type="entry name" value="DUF1759"/>
    <property type="match status" value="1"/>
</dbReference>
<evidence type="ECO:0000313" key="2">
    <source>
        <dbReference type="Proteomes" id="UP000075885"/>
    </source>
</evidence>
<accession>A0A182PWK4</accession>
<dbReference type="EnsemblMetazoa" id="AEPI011341-RA">
    <property type="protein sequence ID" value="AEPI011341-PA"/>
    <property type="gene ID" value="AEPI011341"/>
</dbReference>
<reference evidence="2" key="1">
    <citation type="submission" date="2013-03" db="EMBL/GenBank/DDBJ databases">
        <title>The Genome Sequence of Anopheles epiroticus epiroticus2.</title>
        <authorList>
            <consortium name="The Broad Institute Genomics Platform"/>
            <person name="Neafsey D.E."/>
            <person name="Howell P."/>
            <person name="Walker B."/>
            <person name="Young S.K."/>
            <person name="Zeng Q."/>
            <person name="Gargeya S."/>
            <person name="Fitzgerald M."/>
            <person name="Haas B."/>
            <person name="Abouelleil A."/>
            <person name="Allen A.W."/>
            <person name="Alvarado L."/>
            <person name="Arachchi H.M."/>
            <person name="Berlin A.M."/>
            <person name="Chapman S.B."/>
            <person name="Gainer-Dewar J."/>
            <person name="Goldberg J."/>
            <person name="Griggs A."/>
            <person name="Gujja S."/>
            <person name="Hansen M."/>
            <person name="Howarth C."/>
            <person name="Imamovic A."/>
            <person name="Ireland A."/>
            <person name="Larimer J."/>
            <person name="McCowan C."/>
            <person name="Murphy C."/>
            <person name="Pearson M."/>
            <person name="Poon T.W."/>
            <person name="Priest M."/>
            <person name="Roberts A."/>
            <person name="Saif S."/>
            <person name="Shea T."/>
            <person name="Sisk P."/>
            <person name="Sykes S."/>
            <person name="Wortman J."/>
            <person name="Nusbaum C."/>
            <person name="Birren B."/>
        </authorList>
    </citation>
    <scope>NUCLEOTIDE SEQUENCE [LARGE SCALE GENOMIC DNA]</scope>
    <source>
        <strain evidence="2">Epiroticus2</strain>
    </source>
</reference>
<proteinExistence type="predicted"/>
<sequence>MIDSATQYSGVQKFYYLRTSLSGPALQLIQSIPISEENYTVAWKLLLNHYNHPKRLKHLHVEALFEDAALKKECAKNLAQRMKSTRERSNLSISGISSTTTTAKQSMRATLRSRVGRYSANLQFFILPKVTGDLPPTSIDVSRWDLPDNIFLADPHFDCTGRIDVLIGAEVFFDIMRPAGRIPLGKDQPVLVNSEFGWIVSGPAYITHRLLFKTFIN</sequence>
<protein>
    <submittedName>
        <fullName evidence="1">DUF1758 domain-containing protein</fullName>
    </submittedName>
</protein>
<reference evidence="1" key="2">
    <citation type="submission" date="2020-05" db="UniProtKB">
        <authorList>
            <consortium name="EnsemblMetazoa"/>
        </authorList>
    </citation>
    <scope>IDENTIFICATION</scope>
    <source>
        <strain evidence="1">Epiroticus2</strain>
    </source>
</reference>
<keyword evidence="2" id="KW-1185">Reference proteome</keyword>